<organism evidence="1">
    <name type="scientific">Hexamita inflata</name>
    <dbReference type="NCBI Taxonomy" id="28002"/>
    <lineage>
        <taxon>Eukaryota</taxon>
        <taxon>Metamonada</taxon>
        <taxon>Diplomonadida</taxon>
        <taxon>Hexamitidae</taxon>
        <taxon>Hexamitinae</taxon>
        <taxon>Hexamita</taxon>
    </lineage>
</organism>
<dbReference type="EMBL" id="CAXDID020000030">
    <property type="protein sequence ID" value="CAL5993581.1"/>
    <property type="molecule type" value="Genomic_DNA"/>
</dbReference>
<reference evidence="2 3" key="2">
    <citation type="submission" date="2024-07" db="EMBL/GenBank/DDBJ databases">
        <authorList>
            <person name="Akdeniz Z."/>
        </authorList>
    </citation>
    <scope>NUCLEOTIDE SEQUENCE [LARGE SCALE GENOMIC DNA]</scope>
</reference>
<name>A0AA86PM53_9EUKA</name>
<protein>
    <submittedName>
        <fullName evidence="2">Hypothetical_protein</fullName>
    </submittedName>
</protein>
<evidence type="ECO:0000313" key="2">
    <source>
        <dbReference type="EMBL" id="CAL5993581.1"/>
    </source>
</evidence>
<reference evidence="1" key="1">
    <citation type="submission" date="2023-06" db="EMBL/GenBank/DDBJ databases">
        <authorList>
            <person name="Kurt Z."/>
        </authorList>
    </citation>
    <scope>NUCLEOTIDE SEQUENCE</scope>
</reference>
<dbReference type="AlphaFoldDB" id="A0AA86PM53"/>
<proteinExistence type="predicted"/>
<gene>
    <name evidence="2" type="ORF">HINF_LOCUS13136</name>
    <name evidence="1" type="ORF">HINF_LOCUS29646</name>
</gene>
<keyword evidence="3" id="KW-1185">Reference proteome</keyword>
<accession>A0AA86PM53</accession>
<sequence length="223" mass="25478">MDSSNSQYLYLSLYTKFINSKPDIYGLQFRSKQSDALHQPAPKVCETSNTNTEPVFSCKIPAIYYKSHLEQDTDCDLSAITFQQTNETICEKQNNTQINQNELNLLINALQINGMRANLSVVNSLNKPVHVVQHQIKLLFSQIEDTVVSNQDWAELSLKINPLELTTVCLYRCIKEDKVRIIRSFKAAFKVTQNQVFSVQYCCKKFGVETKLVNTLVRQACVL</sequence>
<evidence type="ECO:0000313" key="1">
    <source>
        <dbReference type="EMBL" id="CAI9942001.1"/>
    </source>
</evidence>
<dbReference type="Proteomes" id="UP001642409">
    <property type="component" value="Unassembled WGS sequence"/>
</dbReference>
<dbReference type="EMBL" id="CATOUU010000697">
    <property type="protein sequence ID" value="CAI9942001.1"/>
    <property type="molecule type" value="Genomic_DNA"/>
</dbReference>
<evidence type="ECO:0000313" key="3">
    <source>
        <dbReference type="Proteomes" id="UP001642409"/>
    </source>
</evidence>
<comment type="caution">
    <text evidence="1">The sequence shown here is derived from an EMBL/GenBank/DDBJ whole genome shotgun (WGS) entry which is preliminary data.</text>
</comment>